<feature type="domain" description="PseI/NeuA/B-like" evidence="1">
    <location>
        <begin position="24"/>
        <end position="269"/>
    </location>
</feature>
<dbReference type="KEGG" id="mgk:FSB76_19830"/>
<dbReference type="RefSeq" id="WP_147056363.1">
    <property type="nucleotide sequence ID" value="NZ_CP042437.1"/>
</dbReference>
<dbReference type="PANTHER" id="PTHR42966:SF1">
    <property type="entry name" value="SIALIC ACID SYNTHASE"/>
    <property type="match status" value="1"/>
</dbReference>
<gene>
    <name evidence="2" type="ORF">FSB76_19830</name>
</gene>
<dbReference type="SUPFAM" id="SSF51569">
    <property type="entry name" value="Aldolase"/>
    <property type="match status" value="1"/>
</dbReference>
<dbReference type="GO" id="GO:0047444">
    <property type="term" value="F:N-acylneuraminate-9-phosphate synthase activity"/>
    <property type="evidence" value="ECO:0007669"/>
    <property type="project" value="TreeGrafter"/>
</dbReference>
<dbReference type="Pfam" id="PF03102">
    <property type="entry name" value="NeuB"/>
    <property type="match status" value="1"/>
</dbReference>
<dbReference type="InterPro" id="IPR051690">
    <property type="entry name" value="PseI-like"/>
</dbReference>
<organism evidence="2 3">
    <name type="scientific">Mucilaginibacter ginsenosidivorax</name>
    <dbReference type="NCBI Taxonomy" id="862126"/>
    <lineage>
        <taxon>Bacteria</taxon>
        <taxon>Pseudomonadati</taxon>
        <taxon>Bacteroidota</taxon>
        <taxon>Sphingobacteriia</taxon>
        <taxon>Sphingobacteriales</taxon>
        <taxon>Sphingobacteriaceae</taxon>
        <taxon>Mucilaginibacter</taxon>
    </lineage>
</organism>
<evidence type="ECO:0000259" key="1">
    <source>
        <dbReference type="Pfam" id="PF03102"/>
    </source>
</evidence>
<dbReference type="InterPro" id="IPR013785">
    <property type="entry name" value="Aldolase_TIM"/>
</dbReference>
<dbReference type="OrthoDB" id="9814210at2"/>
<dbReference type="Gene3D" id="3.20.20.70">
    <property type="entry name" value="Aldolase class I"/>
    <property type="match status" value="1"/>
</dbReference>
<evidence type="ECO:0000313" key="3">
    <source>
        <dbReference type="Proteomes" id="UP000321362"/>
    </source>
</evidence>
<dbReference type="EMBL" id="CP042437">
    <property type="protein sequence ID" value="QEC78073.1"/>
    <property type="molecule type" value="Genomic_DNA"/>
</dbReference>
<dbReference type="Proteomes" id="UP000321362">
    <property type="component" value="Chromosome"/>
</dbReference>
<dbReference type="InterPro" id="IPR013132">
    <property type="entry name" value="PseI/NeuA/B-like_N"/>
</dbReference>
<evidence type="ECO:0000313" key="2">
    <source>
        <dbReference type="EMBL" id="QEC78073.1"/>
    </source>
</evidence>
<sequence length="290" mass="32791">MKTPKVIAEIGCNHKGEMEIAKELIKVAKIFCKADVVKFQKRNNRELLTEEQYNAPHPNAAHAYGDTYGAHREFLEFSAEQHAELKAFCDELGIVYSTSVWDLTSAKEIAALNPELIKIPSACNNNYDMLGWLCDNYDGEIHVSTGMTTKDEIQDLIEFFITKGKNKNLVVYNCTSGYPVPFEDVCLLEINTLIDKYQDKVKAIGFSGHHLGIAVDIAAYTLGAEWIERHYTLDRTWKGTDHSASLEPDGLRRLIRDLAAVSKALTYKSKDVLDIENVQREKLKYKKAVK</sequence>
<proteinExistence type="predicted"/>
<dbReference type="PANTHER" id="PTHR42966">
    <property type="entry name" value="N-ACETYLNEURAMINATE SYNTHASE"/>
    <property type="match status" value="1"/>
</dbReference>
<dbReference type="GO" id="GO:0016051">
    <property type="term" value="P:carbohydrate biosynthetic process"/>
    <property type="evidence" value="ECO:0007669"/>
    <property type="project" value="InterPro"/>
</dbReference>
<accession>A0A5B8W2X1</accession>
<keyword evidence="3" id="KW-1185">Reference proteome</keyword>
<name>A0A5B8W2X1_9SPHI</name>
<protein>
    <submittedName>
        <fullName evidence="2">N-acetylneuraminate synthase</fullName>
    </submittedName>
</protein>
<reference evidence="2 3" key="1">
    <citation type="journal article" date="2013" name="J. Microbiol.">
        <title>Mucilaginibacter ginsenosidivorax sp. nov., with ginsenoside converting activity isolated from sediment.</title>
        <authorList>
            <person name="Kim J.K."/>
            <person name="Choi T.E."/>
            <person name="Liu Q.M."/>
            <person name="Park H.Y."/>
            <person name="Yi T.H."/>
            <person name="Yoon M.H."/>
            <person name="Kim S.C."/>
            <person name="Im W.T."/>
        </authorList>
    </citation>
    <scope>NUCLEOTIDE SEQUENCE [LARGE SCALE GENOMIC DNA]</scope>
    <source>
        <strain evidence="2 3">KHI28</strain>
    </source>
</reference>
<dbReference type="AlphaFoldDB" id="A0A5B8W2X1"/>